<evidence type="ECO:0000256" key="1">
    <source>
        <dbReference type="SAM" id="Coils"/>
    </source>
</evidence>
<evidence type="ECO:0000313" key="2">
    <source>
        <dbReference type="EMBL" id="EYU26365.1"/>
    </source>
</evidence>
<name>A0A022QIL0_ERYGU</name>
<sequence>MLKEEKSELEKRHGVCISAAAFDLATQSEHFAEKCVGKILDEACKIVQEKFRNCRDEIDDFNDKARELSRTLIKLHRDNNSSETQFWVD</sequence>
<dbReference type="Proteomes" id="UP000030748">
    <property type="component" value="Unassembled WGS sequence"/>
</dbReference>
<reference evidence="2 3" key="1">
    <citation type="journal article" date="2013" name="Proc. Natl. Acad. Sci. U.S.A.">
        <title>Fine-scale variation in meiotic recombination in Mimulus inferred from population shotgun sequencing.</title>
        <authorList>
            <person name="Hellsten U."/>
            <person name="Wright K.M."/>
            <person name="Jenkins J."/>
            <person name="Shu S."/>
            <person name="Yuan Y."/>
            <person name="Wessler S.R."/>
            <person name="Schmutz J."/>
            <person name="Willis J.H."/>
            <person name="Rokhsar D.S."/>
        </authorList>
    </citation>
    <scope>NUCLEOTIDE SEQUENCE [LARGE SCALE GENOMIC DNA]</scope>
    <source>
        <strain evidence="3">cv. DUN x IM62</strain>
    </source>
</reference>
<keyword evidence="3" id="KW-1185">Reference proteome</keyword>
<accession>A0A022QIL0</accession>
<dbReference type="EMBL" id="KI631699">
    <property type="protein sequence ID" value="EYU26365.1"/>
    <property type="molecule type" value="Genomic_DNA"/>
</dbReference>
<dbReference type="AlphaFoldDB" id="A0A022QIL0"/>
<feature type="coiled-coil region" evidence="1">
    <location>
        <begin position="51"/>
        <end position="78"/>
    </location>
</feature>
<keyword evidence="1" id="KW-0175">Coiled coil</keyword>
<proteinExistence type="predicted"/>
<evidence type="ECO:0000313" key="3">
    <source>
        <dbReference type="Proteomes" id="UP000030748"/>
    </source>
</evidence>
<protein>
    <submittedName>
        <fullName evidence="2">Uncharacterized protein</fullName>
    </submittedName>
</protein>
<organism evidence="2 3">
    <name type="scientific">Erythranthe guttata</name>
    <name type="common">Yellow monkey flower</name>
    <name type="synonym">Mimulus guttatus</name>
    <dbReference type="NCBI Taxonomy" id="4155"/>
    <lineage>
        <taxon>Eukaryota</taxon>
        <taxon>Viridiplantae</taxon>
        <taxon>Streptophyta</taxon>
        <taxon>Embryophyta</taxon>
        <taxon>Tracheophyta</taxon>
        <taxon>Spermatophyta</taxon>
        <taxon>Magnoliopsida</taxon>
        <taxon>eudicotyledons</taxon>
        <taxon>Gunneridae</taxon>
        <taxon>Pentapetalae</taxon>
        <taxon>asterids</taxon>
        <taxon>lamiids</taxon>
        <taxon>Lamiales</taxon>
        <taxon>Phrymaceae</taxon>
        <taxon>Erythranthe</taxon>
    </lineage>
</organism>
<gene>
    <name evidence="2" type="ORF">MIMGU_mgv1a017190mg</name>
</gene>
<dbReference type="PhylomeDB" id="A0A022QIL0"/>